<feature type="coiled-coil region" evidence="1">
    <location>
        <begin position="1316"/>
        <end position="1371"/>
    </location>
</feature>
<gene>
    <name evidence="3" type="ORF">J437_LFUL013827</name>
</gene>
<feature type="coiled-coil region" evidence="1">
    <location>
        <begin position="376"/>
        <end position="907"/>
    </location>
</feature>
<evidence type="ECO:0000313" key="3">
    <source>
        <dbReference type="EMBL" id="KAG8227040.1"/>
    </source>
</evidence>
<feature type="compositionally biased region" description="Polar residues" evidence="2">
    <location>
        <begin position="1523"/>
        <end position="1533"/>
    </location>
</feature>
<dbReference type="Proteomes" id="UP000792457">
    <property type="component" value="Unassembled WGS sequence"/>
</dbReference>
<feature type="compositionally biased region" description="Low complexity" evidence="2">
    <location>
        <begin position="1422"/>
        <end position="1435"/>
    </location>
</feature>
<dbReference type="PANTHER" id="PTHR46753:SF2">
    <property type="entry name" value="FYVE AND COILED-COIL DOMAIN-CONTAINING PROTEIN 1"/>
    <property type="match status" value="1"/>
</dbReference>
<feature type="non-terminal residue" evidence="3">
    <location>
        <position position="1"/>
    </location>
</feature>
<dbReference type="PANTHER" id="PTHR46753">
    <property type="entry name" value="FYVE AND COILED-COIL DOMAIN-CONTAINING PROTEIN 1"/>
    <property type="match status" value="1"/>
</dbReference>
<dbReference type="GO" id="GO:0072383">
    <property type="term" value="P:plus-end-directed vesicle transport along microtubule"/>
    <property type="evidence" value="ECO:0007669"/>
    <property type="project" value="TreeGrafter"/>
</dbReference>
<evidence type="ECO:0000256" key="2">
    <source>
        <dbReference type="SAM" id="MobiDB-lite"/>
    </source>
</evidence>
<sequence>MILHKWNEALIDWVNCLSLTGRISDIEELKNGEFFRFLLKKLTASEVIIECASDSFDDIYNVLEKEFPLYGVREIGRDDSRLSYIASLLLLLSVTKEETPMFQSNLCEDLSHDSQVKIKCFLESCLESTNELNHSYLKTVIEGDAVSYDQTSAKVKDNVSIKTPMKDFFDSPRQTNKLKRDLKRIEAENETLLLDKLELEDELRIEKEKRQRIEDALSRKTEQVLKLREELQDFIQNSNSKADEDDISSQSVSAIKSELRELETYVSALQEEKTTLFEEKEKLQEKITTLQSKSKDLELQTVYSATKQQELLAMLHKRDEEVSSLKEHCAELEEKINALPSALNMSIESDTSLPLGTISSPFGGERLSHAVVDVKLAEVEEENKKIKDQVKLLIDERDILMNQLKELHETLAKEKEEVKSSRLKIESLMIDLQAIKDSNSFKEKSLLEFEIKLSEKEILIQNLEKTREVVITEKKLLESNILSLNNNIKLLEETKGEILRNNSDYKIQLLELSGKLSALDMHLESKEKNLLNLREELAGKNILTENMRQEMQKCKEEIEIMKEKSDSMEETISLKDKECEELMKKISSKDDMIEKFENDVRAKEKFIEELGEKLREKTNLIHSLESAHESLEAEKKQLESELEHINCQIIEKDSVAEKANQEIIEYRDKLEKTIEELKDAKDSCILKENALLDIKHQLSGCNDKIKSLEETEVAIQTEKKELESSILSLRAHVKLMEETKEEILRENSHYKSQALDSGSKFSFLEIKLEELERNVTNLTEELSTKNSLVKKMEEMVKDCQGEVESMKEGQKSSKEAIVLHEKANSDLKQKIFKMEGTINSLEDTEKVLMAEKKELLCLVDEQRKTLDVLQQNLDSLNEQKILLENELSRWKAQSEAFEEMLEDIKIQGSVEKVELVDNDDAVKCKIVSSGIENEPEHATLSENASSELVAIGNNLKDAIAQTSCEYKDKNGIFNGDLESFSAESVGCLLDRSGDEEKLRQLDVGKLMQLINSWHDIDTTLEKLRVVEHLLKAKICSLWESVPRIQSKLKGNLNAVGSPQISMKEADQAKEVIMRIISMVRSLEKCNSSLEKELVHASSNAVSWGLQGIQNQFSVVTSTPNTVLTNDECNLEGEQKNVFCSFLDTLRDKVSQVLEDVNSSVEIFKEVEHRSANVAEALEYLKKNCLYEKELLSDVDYEGFQVALTEEESRERFIKAMDEMERAKEDLERIAHESRKEVESLQSEKENLEQELQSMTARCNVLESKLEMSKKHVELAVRETQQRVQKIFEKKLEATKEKWKSLYMDDLKKYEEECKLRKQFEESFKKYRSLAEDYEKRLAEATAQSADLKSKVQNLQHQKSFLEMKLRESSARNFMEDEHRESLDSGACKSNFTDVMANYFASKNISSPSHSTCDSHRDTNQDSISRSFSRESVQSSLPSGMGQVFCAEDEEGEWFNATYLNDLNEGKCIMPSSRASNAESCFGVLRESNKQRIRNPTNEDTPNGRMKELMRRNTLCLPHLKSSYPTETQFNDPKNFSEDLLKGSEQASEQGKIPSTPGRFRSWFARGKKTVPNSDVENVPFTPRTKQKG</sequence>
<reference evidence="3" key="1">
    <citation type="submission" date="2013-04" db="EMBL/GenBank/DDBJ databases">
        <authorList>
            <person name="Qu J."/>
            <person name="Murali S.C."/>
            <person name="Bandaranaike D."/>
            <person name="Bellair M."/>
            <person name="Blankenburg K."/>
            <person name="Chao H."/>
            <person name="Dinh H."/>
            <person name="Doddapaneni H."/>
            <person name="Downs B."/>
            <person name="Dugan-Rocha S."/>
            <person name="Elkadiri S."/>
            <person name="Gnanaolivu R.D."/>
            <person name="Hernandez B."/>
            <person name="Javaid M."/>
            <person name="Jayaseelan J.C."/>
            <person name="Lee S."/>
            <person name="Li M."/>
            <person name="Ming W."/>
            <person name="Munidasa M."/>
            <person name="Muniz J."/>
            <person name="Nguyen L."/>
            <person name="Ongeri F."/>
            <person name="Osuji N."/>
            <person name="Pu L.-L."/>
            <person name="Puazo M."/>
            <person name="Qu C."/>
            <person name="Quiroz J."/>
            <person name="Raj R."/>
            <person name="Weissenberger G."/>
            <person name="Xin Y."/>
            <person name="Zou X."/>
            <person name="Han Y."/>
            <person name="Richards S."/>
            <person name="Worley K."/>
            <person name="Muzny D."/>
            <person name="Gibbs R."/>
        </authorList>
    </citation>
    <scope>NUCLEOTIDE SEQUENCE</scope>
    <source>
        <strain evidence="3">Sampled in the wild</strain>
    </source>
</reference>
<dbReference type="GO" id="GO:0005764">
    <property type="term" value="C:lysosome"/>
    <property type="evidence" value="ECO:0007669"/>
    <property type="project" value="TreeGrafter"/>
</dbReference>
<feature type="region of interest" description="Disordered" evidence="2">
    <location>
        <begin position="1523"/>
        <end position="1588"/>
    </location>
</feature>
<feature type="coiled-coil region" evidence="1">
    <location>
        <begin position="175"/>
        <end position="335"/>
    </location>
</feature>
<keyword evidence="4" id="KW-1185">Reference proteome</keyword>
<comment type="caution">
    <text evidence="3">The sequence shown here is derived from an EMBL/GenBank/DDBJ whole genome shotgun (WGS) entry which is preliminary data.</text>
</comment>
<feature type="coiled-coil region" evidence="1">
    <location>
        <begin position="1205"/>
        <end position="1264"/>
    </location>
</feature>
<reference evidence="3" key="2">
    <citation type="submission" date="2017-10" db="EMBL/GenBank/DDBJ databases">
        <title>Ladona fulva Genome sequencing and assembly.</title>
        <authorList>
            <person name="Murali S."/>
            <person name="Richards S."/>
            <person name="Bandaranaike D."/>
            <person name="Bellair M."/>
            <person name="Blankenburg K."/>
            <person name="Chao H."/>
            <person name="Dinh H."/>
            <person name="Doddapaneni H."/>
            <person name="Dugan-Rocha S."/>
            <person name="Elkadiri S."/>
            <person name="Gnanaolivu R."/>
            <person name="Hernandez B."/>
            <person name="Skinner E."/>
            <person name="Javaid M."/>
            <person name="Lee S."/>
            <person name="Li M."/>
            <person name="Ming W."/>
            <person name="Munidasa M."/>
            <person name="Muniz J."/>
            <person name="Nguyen L."/>
            <person name="Hughes D."/>
            <person name="Osuji N."/>
            <person name="Pu L.-L."/>
            <person name="Puazo M."/>
            <person name="Qu C."/>
            <person name="Quiroz J."/>
            <person name="Raj R."/>
            <person name="Weissenberger G."/>
            <person name="Xin Y."/>
            <person name="Zou X."/>
            <person name="Han Y."/>
            <person name="Worley K."/>
            <person name="Muzny D."/>
            <person name="Gibbs R."/>
        </authorList>
    </citation>
    <scope>NUCLEOTIDE SEQUENCE</scope>
    <source>
        <strain evidence="3">Sampled in the wild</strain>
    </source>
</reference>
<dbReference type="EMBL" id="KZ308309">
    <property type="protein sequence ID" value="KAG8227040.1"/>
    <property type="molecule type" value="Genomic_DNA"/>
</dbReference>
<dbReference type="OrthoDB" id="2436455at2759"/>
<accession>A0A8K0K4A5</accession>
<name>A0A8K0K4A5_LADFU</name>
<proteinExistence type="predicted"/>
<dbReference type="GO" id="GO:1901098">
    <property type="term" value="P:positive regulation of autophagosome maturation"/>
    <property type="evidence" value="ECO:0007669"/>
    <property type="project" value="TreeGrafter"/>
</dbReference>
<organism evidence="3 4">
    <name type="scientific">Ladona fulva</name>
    <name type="common">Scarce chaser dragonfly</name>
    <name type="synonym">Libellula fulva</name>
    <dbReference type="NCBI Taxonomy" id="123851"/>
    <lineage>
        <taxon>Eukaryota</taxon>
        <taxon>Metazoa</taxon>
        <taxon>Ecdysozoa</taxon>
        <taxon>Arthropoda</taxon>
        <taxon>Hexapoda</taxon>
        <taxon>Insecta</taxon>
        <taxon>Pterygota</taxon>
        <taxon>Palaeoptera</taxon>
        <taxon>Odonata</taxon>
        <taxon>Epiprocta</taxon>
        <taxon>Anisoptera</taxon>
        <taxon>Libelluloidea</taxon>
        <taxon>Libellulidae</taxon>
        <taxon>Ladona</taxon>
    </lineage>
</organism>
<keyword evidence="1" id="KW-0175">Coiled coil</keyword>
<evidence type="ECO:0000313" key="4">
    <source>
        <dbReference type="Proteomes" id="UP000792457"/>
    </source>
</evidence>
<evidence type="ECO:0000256" key="1">
    <source>
        <dbReference type="SAM" id="Coils"/>
    </source>
</evidence>
<feature type="region of interest" description="Disordered" evidence="2">
    <location>
        <begin position="1405"/>
        <end position="1435"/>
    </location>
</feature>
<dbReference type="GO" id="GO:0005776">
    <property type="term" value="C:autophagosome"/>
    <property type="evidence" value="ECO:0007669"/>
    <property type="project" value="TreeGrafter"/>
</dbReference>
<dbReference type="GO" id="GO:0005770">
    <property type="term" value="C:late endosome"/>
    <property type="evidence" value="ECO:0007669"/>
    <property type="project" value="TreeGrafter"/>
</dbReference>
<protein>
    <submittedName>
        <fullName evidence="3">Uncharacterized protein</fullName>
    </submittedName>
</protein>